<evidence type="ECO:0000313" key="1">
    <source>
        <dbReference type="EMBL" id="MEQ2637379.1"/>
    </source>
</evidence>
<dbReference type="EMBL" id="JBBNGS010000004">
    <property type="protein sequence ID" value="MEQ2637379.1"/>
    <property type="molecule type" value="Genomic_DNA"/>
</dbReference>
<gene>
    <name evidence="1" type="ORF">AAAT05_03360</name>
</gene>
<dbReference type="RefSeq" id="WP_349181861.1">
    <property type="nucleotide sequence ID" value="NZ_JBBNGS010000004.1"/>
</dbReference>
<sequence>MRVGSQESGAVLLEEIVAGKSCFIAYGESSHTARMIFDVAALEGLAATLGRSGGDAAAALTEFASGEENALVDLMDLCDARGVPYAYMGVGDTSGIHYRPVG</sequence>
<keyword evidence="2" id="KW-1185">Reference proteome</keyword>
<organism evidence="1 2">
    <name type="scientific">Paratractidigestivibacter faecalis</name>
    <dbReference type="NCBI Taxonomy" id="2292441"/>
    <lineage>
        <taxon>Bacteria</taxon>
        <taxon>Bacillati</taxon>
        <taxon>Actinomycetota</taxon>
        <taxon>Coriobacteriia</taxon>
        <taxon>Coriobacteriales</taxon>
        <taxon>Atopobiaceae</taxon>
        <taxon>Paratractidigestivibacter</taxon>
    </lineage>
</organism>
<evidence type="ECO:0000313" key="2">
    <source>
        <dbReference type="Proteomes" id="UP001478817"/>
    </source>
</evidence>
<dbReference type="Proteomes" id="UP001478817">
    <property type="component" value="Unassembled WGS sequence"/>
</dbReference>
<accession>A0ABV1IER0</accession>
<protein>
    <submittedName>
        <fullName evidence="1">Uncharacterized protein</fullName>
    </submittedName>
</protein>
<name>A0ABV1IER0_9ACTN</name>
<proteinExistence type="predicted"/>
<reference evidence="1 2" key="1">
    <citation type="submission" date="2024-04" db="EMBL/GenBank/DDBJ databases">
        <title>Human intestinal bacterial collection.</title>
        <authorList>
            <person name="Pauvert C."/>
            <person name="Hitch T.C.A."/>
            <person name="Clavel T."/>
        </authorList>
    </citation>
    <scope>NUCLEOTIDE SEQUENCE [LARGE SCALE GENOMIC DNA]</scope>
    <source>
        <strain evidence="1 2">CLA-AA-H197</strain>
    </source>
</reference>
<comment type="caution">
    <text evidence="1">The sequence shown here is derived from an EMBL/GenBank/DDBJ whole genome shotgun (WGS) entry which is preliminary data.</text>
</comment>